<dbReference type="PROSITE" id="PS50146">
    <property type="entry name" value="DAGK"/>
    <property type="match status" value="1"/>
</dbReference>
<organism evidence="11 12">
    <name type="scientific">Zarconia navalis LEGE 11467</name>
    <dbReference type="NCBI Taxonomy" id="1828826"/>
    <lineage>
        <taxon>Bacteria</taxon>
        <taxon>Bacillati</taxon>
        <taxon>Cyanobacteriota</taxon>
        <taxon>Cyanophyceae</taxon>
        <taxon>Oscillatoriophycideae</taxon>
        <taxon>Oscillatoriales</taxon>
        <taxon>Oscillatoriales incertae sedis</taxon>
        <taxon>Zarconia</taxon>
        <taxon>Zarconia navalis</taxon>
    </lineage>
</organism>
<dbReference type="RefSeq" id="WP_264322083.1">
    <property type="nucleotide sequence ID" value="NZ_JADEXN010000262.1"/>
</dbReference>
<dbReference type="GO" id="GO:0001727">
    <property type="term" value="F:lipid kinase activity"/>
    <property type="evidence" value="ECO:0007669"/>
    <property type="project" value="UniProtKB-ARBA"/>
</dbReference>
<dbReference type="InterPro" id="IPR001206">
    <property type="entry name" value="Diacylglycerol_kinase_cat_dom"/>
</dbReference>
<dbReference type="GO" id="GO:0005524">
    <property type="term" value="F:ATP binding"/>
    <property type="evidence" value="ECO:0007669"/>
    <property type="project" value="UniProtKB-KW"/>
</dbReference>
<keyword evidence="7" id="KW-0444">Lipid biosynthesis</keyword>
<dbReference type="Pfam" id="PF19279">
    <property type="entry name" value="YegS_C"/>
    <property type="match status" value="1"/>
</dbReference>
<comment type="caution">
    <text evidence="11">The sequence shown here is derived from an EMBL/GenBank/DDBJ whole genome shotgun (WGS) entry which is preliminary data.</text>
</comment>
<keyword evidence="5 11" id="KW-0418">Kinase</keyword>
<comment type="similarity">
    <text evidence="2">Belongs to the diacylglycerol/lipid kinase family.</text>
</comment>
<dbReference type="GO" id="GO:0016020">
    <property type="term" value="C:membrane"/>
    <property type="evidence" value="ECO:0007669"/>
    <property type="project" value="TreeGrafter"/>
</dbReference>
<evidence type="ECO:0000256" key="5">
    <source>
        <dbReference type="ARBA" id="ARBA00022777"/>
    </source>
</evidence>
<feature type="domain" description="DAGKc" evidence="10">
    <location>
        <begin position="113"/>
        <end position="254"/>
    </location>
</feature>
<gene>
    <name evidence="11" type="ORF">IQ235_14005</name>
</gene>
<dbReference type="InterPro" id="IPR050187">
    <property type="entry name" value="Lipid_Phosphate_FormReg"/>
</dbReference>
<evidence type="ECO:0000256" key="1">
    <source>
        <dbReference type="ARBA" id="ARBA00001946"/>
    </source>
</evidence>
<dbReference type="Gene3D" id="3.40.50.10330">
    <property type="entry name" value="Probable inorganic polyphosphate/atp-NAD kinase, domain 1"/>
    <property type="match status" value="1"/>
</dbReference>
<dbReference type="PANTHER" id="PTHR12358:SF31">
    <property type="entry name" value="ACYLGLYCEROL KINASE, MITOCHONDRIAL"/>
    <property type="match status" value="1"/>
</dbReference>
<keyword evidence="4" id="KW-0547">Nucleotide-binding</keyword>
<evidence type="ECO:0000256" key="2">
    <source>
        <dbReference type="ARBA" id="ARBA00005983"/>
    </source>
</evidence>
<dbReference type="Proteomes" id="UP000621799">
    <property type="component" value="Unassembled WGS sequence"/>
</dbReference>
<dbReference type="SUPFAM" id="SSF111331">
    <property type="entry name" value="NAD kinase/diacylglycerol kinase-like"/>
    <property type="match status" value="1"/>
</dbReference>
<dbReference type="EMBL" id="JADEXN010000262">
    <property type="protein sequence ID" value="MBE9041893.1"/>
    <property type="molecule type" value="Genomic_DNA"/>
</dbReference>
<evidence type="ECO:0000259" key="10">
    <source>
        <dbReference type="PROSITE" id="PS50146"/>
    </source>
</evidence>
<keyword evidence="7" id="KW-0594">Phospholipid biosynthesis</keyword>
<comment type="cofactor">
    <cofactor evidence="1">
        <name>Mg(2+)</name>
        <dbReference type="ChEBI" id="CHEBI:18420"/>
    </cofactor>
</comment>
<evidence type="ECO:0000256" key="9">
    <source>
        <dbReference type="SAM" id="MobiDB-lite"/>
    </source>
</evidence>
<dbReference type="Gene3D" id="2.60.200.40">
    <property type="match status" value="1"/>
</dbReference>
<dbReference type="AlphaFoldDB" id="A0A928W0Z6"/>
<dbReference type="Pfam" id="PF00781">
    <property type="entry name" value="DAGK_cat"/>
    <property type="match status" value="1"/>
</dbReference>
<evidence type="ECO:0000256" key="4">
    <source>
        <dbReference type="ARBA" id="ARBA00022741"/>
    </source>
</evidence>
<dbReference type="InterPro" id="IPR016064">
    <property type="entry name" value="NAD/diacylglycerol_kinase_sf"/>
</dbReference>
<sequence length="446" mass="49802">MIIFEEHLAELHSGSPRSWGSLASDTLTWESEGEQRVLALDEIVGAAISPDSPNNLPSFIVSVYPLVRSNIFQQRRRMLREYRFVCTDERIRNRWIRAINNTLRGVEDVDTILPPRHLHVILNPTSGNQNPREIFDRISSVLAASNSQWTLTETQEAGDAAKIAYNLPLDKIDGLVVVGGDGTVHEAINGLMRRSDWKRAIEIPIGTIPAGTGNGLCKTVLEIAGEPDDAVSAAFAIAKGNVRSFDLVRVQQANHRYYSILSLSWGLVSDVDIESERLRWLGSLRSDLYALLRILKLRTYRGRFSFVRAVTEPRGDDCHSTSSSNSESPNSEWQTIEDEFVLVWAMNLPWAAGDMKVAPGASAWDGAMEVFVVRQGVSKWRLLQALLQIADGSHTRVPGMEFYKVCKLQLEPFTRQGILAVDGEKVDYSPVKMEVLNGWIRVFGAN</sequence>
<proteinExistence type="inferred from homology"/>
<evidence type="ECO:0000313" key="11">
    <source>
        <dbReference type="EMBL" id="MBE9041893.1"/>
    </source>
</evidence>
<evidence type="ECO:0000313" key="12">
    <source>
        <dbReference type="Proteomes" id="UP000621799"/>
    </source>
</evidence>
<reference evidence="11" key="1">
    <citation type="submission" date="2020-10" db="EMBL/GenBank/DDBJ databases">
        <authorList>
            <person name="Castelo-Branco R."/>
            <person name="Eusebio N."/>
            <person name="Adriana R."/>
            <person name="Vieira A."/>
            <person name="Brugerolle De Fraissinette N."/>
            <person name="Rezende De Castro R."/>
            <person name="Schneider M.P."/>
            <person name="Vasconcelos V."/>
            <person name="Leao P.N."/>
        </authorList>
    </citation>
    <scope>NUCLEOTIDE SEQUENCE</scope>
    <source>
        <strain evidence="11">LEGE 11467</strain>
    </source>
</reference>
<dbReference type="GO" id="GO:0005737">
    <property type="term" value="C:cytoplasm"/>
    <property type="evidence" value="ECO:0007669"/>
    <property type="project" value="TreeGrafter"/>
</dbReference>
<dbReference type="InterPro" id="IPR045540">
    <property type="entry name" value="YegS/DAGK_C"/>
</dbReference>
<dbReference type="InterPro" id="IPR017438">
    <property type="entry name" value="ATP-NAD_kinase_N"/>
</dbReference>
<keyword evidence="3" id="KW-0808">Transferase</keyword>
<feature type="region of interest" description="Disordered" evidence="9">
    <location>
        <begin position="313"/>
        <end position="333"/>
    </location>
</feature>
<evidence type="ECO:0000256" key="6">
    <source>
        <dbReference type="ARBA" id="ARBA00022840"/>
    </source>
</evidence>
<accession>A0A928W0Z6</accession>
<dbReference type="SMART" id="SM00046">
    <property type="entry name" value="DAGKc"/>
    <property type="match status" value="1"/>
</dbReference>
<protein>
    <submittedName>
        <fullName evidence="11">Sphingosine kinase</fullName>
    </submittedName>
</protein>
<evidence type="ECO:0000256" key="8">
    <source>
        <dbReference type="ARBA" id="ARBA00023264"/>
    </source>
</evidence>
<dbReference type="GO" id="GO:0016773">
    <property type="term" value="F:phosphotransferase activity, alcohol group as acceptor"/>
    <property type="evidence" value="ECO:0007669"/>
    <property type="project" value="UniProtKB-ARBA"/>
</dbReference>
<keyword evidence="7" id="KW-0443">Lipid metabolism</keyword>
<dbReference type="GO" id="GO:0008654">
    <property type="term" value="P:phospholipid biosynthetic process"/>
    <property type="evidence" value="ECO:0007669"/>
    <property type="project" value="UniProtKB-KW"/>
</dbReference>
<evidence type="ECO:0000256" key="3">
    <source>
        <dbReference type="ARBA" id="ARBA00022679"/>
    </source>
</evidence>
<keyword evidence="12" id="KW-1185">Reference proteome</keyword>
<name>A0A928W0Z6_9CYAN</name>
<evidence type="ECO:0000256" key="7">
    <source>
        <dbReference type="ARBA" id="ARBA00023209"/>
    </source>
</evidence>
<dbReference type="GO" id="GO:0046512">
    <property type="term" value="P:sphingosine biosynthetic process"/>
    <property type="evidence" value="ECO:0007669"/>
    <property type="project" value="TreeGrafter"/>
</dbReference>
<keyword evidence="6" id="KW-0067">ATP-binding</keyword>
<keyword evidence="8" id="KW-1208">Phospholipid metabolism</keyword>
<feature type="compositionally biased region" description="Low complexity" evidence="9">
    <location>
        <begin position="320"/>
        <end position="332"/>
    </location>
</feature>
<dbReference type="PANTHER" id="PTHR12358">
    <property type="entry name" value="SPHINGOSINE KINASE"/>
    <property type="match status" value="1"/>
</dbReference>